<dbReference type="Proteomes" id="UP000230605">
    <property type="component" value="Chromosome 6"/>
</dbReference>
<accession>A0A2G5HR15</accession>
<name>A0A2G5HR15_CERBT</name>
<reference evidence="1 2" key="1">
    <citation type="submission" date="2015-10" db="EMBL/GenBank/DDBJ databases">
        <title>The cercosporin biosynthetic gene cluster was horizontally transferred to several fungal lineages and shown to be expanded in Cercospora beticola based on microsynteny with recipient genomes.</title>
        <authorList>
            <person name="De Jonge R."/>
            <person name="Ebert M.K."/>
            <person name="Suttle J.C."/>
            <person name="Jurick Ii W.M."/>
            <person name="Secor G.A."/>
            <person name="Thomma B.P."/>
            <person name="Van De Peer Y."/>
            <person name="Bolton M.D."/>
        </authorList>
    </citation>
    <scope>NUCLEOTIDE SEQUENCE [LARGE SCALE GENOMIC DNA]</scope>
    <source>
        <strain evidence="1 2">09-40</strain>
    </source>
</reference>
<gene>
    <name evidence="1" type="ORF">CB0940_08701</name>
</gene>
<comment type="caution">
    <text evidence="1">The sequence shown here is derived from an EMBL/GenBank/DDBJ whole genome shotgun (WGS) entry which is preliminary data.</text>
</comment>
<dbReference type="AlphaFoldDB" id="A0A2G5HR15"/>
<evidence type="ECO:0000313" key="1">
    <source>
        <dbReference type="EMBL" id="PIA94965.1"/>
    </source>
</evidence>
<sequence length="108" mass="11219">MSAAATMGIPRLAMRRNAVRSCSKPHVFFLRATRLSSYAPVSLPSAARLPIRLPAAADATLARQAAEPWSSAKGAATAGLQSGDVTNHVDAVVDGPQHIGEATLAICR</sequence>
<proteinExistence type="predicted"/>
<dbReference type="EMBL" id="LKMD01000104">
    <property type="protein sequence ID" value="PIA94965.1"/>
    <property type="molecule type" value="Genomic_DNA"/>
</dbReference>
<protein>
    <submittedName>
        <fullName evidence="1">Uncharacterized protein</fullName>
    </submittedName>
</protein>
<evidence type="ECO:0000313" key="2">
    <source>
        <dbReference type="Proteomes" id="UP000230605"/>
    </source>
</evidence>
<organism evidence="1 2">
    <name type="scientific">Cercospora beticola</name>
    <name type="common">Sugarbeet leaf spot fungus</name>
    <dbReference type="NCBI Taxonomy" id="122368"/>
    <lineage>
        <taxon>Eukaryota</taxon>
        <taxon>Fungi</taxon>
        <taxon>Dikarya</taxon>
        <taxon>Ascomycota</taxon>
        <taxon>Pezizomycotina</taxon>
        <taxon>Dothideomycetes</taxon>
        <taxon>Dothideomycetidae</taxon>
        <taxon>Mycosphaerellales</taxon>
        <taxon>Mycosphaerellaceae</taxon>
        <taxon>Cercospora</taxon>
    </lineage>
</organism>